<dbReference type="GO" id="GO:0008285">
    <property type="term" value="P:negative regulation of cell population proliferation"/>
    <property type="evidence" value="ECO:0007669"/>
    <property type="project" value="InterPro"/>
</dbReference>
<dbReference type="GO" id="GO:0048367">
    <property type="term" value="P:shoot system development"/>
    <property type="evidence" value="ECO:0007669"/>
    <property type="project" value="UniProtKB-ARBA"/>
</dbReference>
<organism evidence="8 9">
    <name type="scientific">Ficus carica</name>
    <name type="common">Common fig</name>
    <dbReference type="NCBI Taxonomy" id="3494"/>
    <lineage>
        <taxon>Eukaryota</taxon>
        <taxon>Viridiplantae</taxon>
        <taxon>Streptophyta</taxon>
        <taxon>Embryophyta</taxon>
        <taxon>Tracheophyta</taxon>
        <taxon>Spermatophyta</taxon>
        <taxon>Magnoliopsida</taxon>
        <taxon>eudicotyledons</taxon>
        <taxon>Gunneridae</taxon>
        <taxon>Pentapetalae</taxon>
        <taxon>rosids</taxon>
        <taxon>fabids</taxon>
        <taxon>Rosales</taxon>
        <taxon>Moraceae</taxon>
        <taxon>Ficeae</taxon>
        <taxon>Ficus</taxon>
    </lineage>
</organism>
<evidence type="ECO:0000256" key="1">
    <source>
        <dbReference type="ARBA" id="ARBA00004162"/>
    </source>
</evidence>
<evidence type="ECO:0000256" key="3">
    <source>
        <dbReference type="ARBA" id="ARBA00022475"/>
    </source>
</evidence>
<dbReference type="AlphaFoldDB" id="A0AA88DI04"/>
<proteinExistence type="inferred from homology"/>
<dbReference type="Pfam" id="PF08137">
    <property type="entry name" value="DVL"/>
    <property type="match status" value="1"/>
</dbReference>
<keyword evidence="6" id="KW-0472">Membrane</keyword>
<evidence type="ECO:0000256" key="2">
    <source>
        <dbReference type="ARBA" id="ARBA00022473"/>
    </source>
</evidence>
<dbReference type="InterPro" id="IPR012552">
    <property type="entry name" value="DVL"/>
</dbReference>
<keyword evidence="3" id="KW-1003">Cell membrane</keyword>
<protein>
    <submittedName>
        <fullName evidence="8">Uncharacterized protein</fullName>
    </submittedName>
</protein>
<dbReference type="PANTHER" id="PTHR33102">
    <property type="entry name" value="DVL19-RELATED-RELATED"/>
    <property type="match status" value="1"/>
</dbReference>
<evidence type="ECO:0000256" key="4">
    <source>
        <dbReference type="ARBA" id="ARBA00022692"/>
    </source>
</evidence>
<evidence type="ECO:0000256" key="6">
    <source>
        <dbReference type="ARBA" id="ARBA00023136"/>
    </source>
</evidence>
<dbReference type="GO" id="GO:0005886">
    <property type="term" value="C:plasma membrane"/>
    <property type="evidence" value="ECO:0007669"/>
    <property type="project" value="UniProtKB-SubCell"/>
</dbReference>
<evidence type="ECO:0000256" key="7">
    <source>
        <dbReference type="ARBA" id="ARBA00024340"/>
    </source>
</evidence>
<evidence type="ECO:0000313" key="9">
    <source>
        <dbReference type="Proteomes" id="UP001187192"/>
    </source>
</evidence>
<comment type="subcellular location">
    <subcellularLocation>
        <location evidence="1">Cell membrane</location>
        <topology evidence="1">Single-pass membrane protein</topology>
    </subcellularLocation>
</comment>
<dbReference type="Proteomes" id="UP001187192">
    <property type="component" value="Unassembled WGS sequence"/>
</dbReference>
<comment type="similarity">
    <text evidence="7">Belongs to the DVL/RTFL small polypeptides family.</text>
</comment>
<keyword evidence="5" id="KW-1133">Transmembrane helix</keyword>
<dbReference type="EMBL" id="BTGU01000015">
    <property type="protein sequence ID" value="GMN42879.1"/>
    <property type="molecule type" value="Genomic_DNA"/>
</dbReference>
<comment type="caution">
    <text evidence="8">The sequence shown here is derived from an EMBL/GenBank/DDBJ whole genome shotgun (WGS) entry which is preliminary data.</text>
</comment>
<dbReference type="InterPro" id="IPR051525">
    <property type="entry name" value="DVL_RTFL_regulatory"/>
</dbReference>
<sequence length="52" mass="6350">MGMGCLPFRAMRRRCKVRAPVGRFLKEKRARLYIIRRCVTILICWRHEEEDK</sequence>
<evidence type="ECO:0000313" key="8">
    <source>
        <dbReference type="EMBL" id="GMN42879.1"/>
    </source>
</evidence>
<accession>A0AA88DI04</accession>
<evidence type="ECO:0000256" key="5">
    <source>
        <dbReference type="ARBA" id="ARBA00022989"/>
    </source>
</evidence>
<keyword evidence="4" id="KW-0812">Transmembrane</keyword>
<name>A0AA88DI04_FICCA</name>
<reference evidence="8" key="1">
    <citation type="submission" date="2023-07" db="EMBL/GenBank/DDBJ databases">
        <title>draft genome sequence of fig (Ficus carica).</title>
        <authorList>
            <person name="Takahashi T."/>
            <person name="Nishimura K."/>
        </authorList>
    </citation>
    <scope>NUCLEOTIDE SEQUENCE</scope>
</reference>
<keyword evidence="9" id="KW-1185">Reference proteome</keyword>
<keyword evidence="2" id="KW-0217">Developmental protein</keyword>
<gene>
    <name evidence="8" type="ORF">TIFTF001_012086</name>
</gene>